<dbReference type="EMBL" id="JAAAUY010000216">
    <property type="protein sequence ID" value="KAF9333199.1"/>
    <property type="molecule type" value="Genomic_DNA"/>
</dbReference>
<evidence type="ECO:0000313" key="2">
    <source>
        <dbReference type="Proteomes" id="UP000696485"/>
    </source>
</evidence>
<organism evidence="1 2">
    <name type="scientific">Podila minutissima</name>
    <dbReference type="NCBI Taxonomy" id="64525"/>
    <lineage>
        <taxon>Eukaryota</taxon>
        <taxon>Fungi</taxon>
        <taxon>Fungi incertae sedis</taxon>
        <taxon>Mucoromycota</taxon>
        <taxon>Mortierellomycotina</taxon>
        <taxon>Mortierellomycetes</taxon>
        <taxon>Mortierellales</taxon>
        <taxon>Mortierellaceae</taxon>
        <taxon>Podila</taxon>
    </lineage>
</organism>
<dbReference type="Proteomes" id="UP000696485">
    <property type="component" value="Unassembled WGS sequence"/>
</dbReference>
<reference evidence="1" key="1">
    <citation type="journal article" date="2020" name="Fungal Divers.">
        <title>Resolving the Mortierellaceae phylogeny through synthesis of multi-gene phylogenetics and phylogenomics.</title>
        <authorList>
            <person name="Vandepol N."/>
            <person name="Liber J."/>
            <person name="Desiro A."/>
            <person name="Na H."/>
            <person name="Kennedy M."/>
            <person name="Barry K."/>
            <person name="Grigoriev I.V."/>
            <person name="Miller A.N."/>
            <person name="O'Donnell K."/>
            <person name="Stajich J.E."/>
            <person name="Bonito G."/>
        </authorList>
    </citation>
    <scope>NUCLEOTIDE SEQUENCE</scope>
    <source>
        <strain evidence="1">NVP1</strain>
    </source>
</reference>
<protein>
    <submittedName>
        <fullName evidence="1">Uncharacterized protein</fullName>
    </submittedName>
</protein>
<keyword evidence="2" id="KW-1185">Reference proteome</keyword>
<sequence>MAPLLATVAAALSAGYYIEGKCQLGKDLNLVRAAVQARKRFDNCIKENDFSLYYRFEEQPRSDPTRLHWSLRAHPTPGRIWSLVRTQDETPLPRDI</sequence>
<gene>
    <name evidence="1" type="ORF">BG006_003899</name>
</gene>
<comment type="caution">
    <text evidence="1">The sequence shown here is derived from an EMBL/GenBank/DDBJ whole genome shotgun (WGS) entry which is preliminary data.</text>
</comment>
<name>A0A9P5SLS5_9FUNG</name>
<proteinExistence type="predicted"/>
<dbReference type="AlphaFoldDB" id="A0A9P5SLS5"/>
<evidence type="ECO:0000313" key="1">
    <source>
        <dbReference type="EMBL" id="KAF9333199.1"/>
    </source>
</evidence>
<accession>A0A9P5SLS5</accession>